<sequence>MPRMTSSLESSTAKKLTNHSKRKKVVQKLDASEASVNDYDVISEEDSRERSHIISRYSSSASRPTTSVPSIVSSSTAIRPTEHDTSIVPVQFRQQIASASNGILRQE</sequence>
<evidence type="ECO:0000313" key="3">
    <source>
        <dbReference type="Proteomes" id="UP001152795"/>
    </source>
</evidence>
<evidence type="ECO:0000313" key="2">
    <source>
        <dbReference type="EMBL" id="CAB4029430.1"/>
    </source>
</evidence>
<dbReference type="EMBL" id="CACRXK020016168">
    <property type="protein sequence ID" value="CAB4029430.1"/>
    <property type="molecule type" value="Genomic_DNA"/>
</dbReference>
<comment type="caution">
    <text evidence="2">The sequence shown here is derived from an EMBL/GenBank/DDBJ whole genome shotgun (WGS) entry which is preliminary data.</text>
</comment>
<protein>
    <submittedName>
        <fullName evidence="2">Uncharacterized protein</fullName>
    </submittedName>
</protein>
<organism evidence="2 3">
    <name type="scientific">Paramuricea clavata</name>
    <name type="common">Red gorgonian</name>
    <name type="synonym">Violescent sea-whip</name>
    <dbReference type="NCBI Taxonomy" id="317549"/>
    <lineage>
        <taxon>Eukaryota</taxon>
        <taxon>Metazoa</taxon>
        <taxon>Cnidaria</taxon>
        <taxon>Anthozoa</taxon>
        <taxon>Octocorallia</taxon>
        <taxon>Malacalcyonacea</taxon>
        <taxon>Plexauridae</taxon>
        <taxon>Paramuricea</taxon>
    </lineage>
</organism>
<dbReference type="Proteomes" id="UP001152795">
    <property type="component" value="Unassembled WGS sequence"/>
</dbReference>
<feature type="compositionally biased region" description="Basic residues" evidence="1">
    <location>
        <begin position="16"/>
        <end position="26"/>
    </location>
</feature>
<dbReference type="AlphaFoldDB" id="A0A7D9JH90"/>
<feature type="compositionally biased region" description="Polar residues" evidence="1">
    <location>
        <begin position="1"/>
        <end position="15"/>
    </location>
</feature>
<evidence type="ECO:0000256" key="1">
    <source>
        <dbReference type="SAM" id="MobiDB-lite"/>
    </source>
</evidence>
<feature type="compositionally biased region" description="Low complexity" evidence="1">
    <location>
        <begin position="54"/>
        <end position="76"/>
    </location>
</feature>
<feature type="non-terminal residue" evidence="2">
    <location>
        <position position="107"/>
    </location>
</feature>
<proteinExistence type="predicted"/>
<feature type="region of interest" description="Disordered" evidence="1">
    <location>
        <begin position="1"/>
        <end position="82"/>
    </location>
</feature>
<keyword evidence="3" id="KW-1185">Reference proteome</keyword>
<reference evidence="2" key="1">
    <citation type="submission" date="2020-04" db="EMBL/GenBank/DDBJ databases">
        <authorList>
            <person name="Alioto T."/>
            <person name="Alioto T."/>
            <person name="Gomez Garrido J."/>
        </authorList>
    </citation>
    <scope>NUCLEOTIDE SEQUENCE</scope>
    <source>
        <strain evidence="2">A484AB</strain>
    </source>
</reference>
<accession>A0A7D9JH90</accession>
<name>A0A7D9JH90_PARCT</name>
<gene>
    <name evidence="2" type="ORF">PACLA_8A059083</name>
</gene>